<dbReference type="AlphaFoldDB" id="A0A421NV16"/>
<dbReference type="Pfam" id="PF14437">
    <property type="entry name" value="MafB19-deam"/>
    <property type="match status" value="1"/>
</dbReference>
<dbReference type="InterPro" id="IPR058535">
    <property type="entry name" value="MafB19-deam"/>
</dbReference>
<dbReference type="SUPFAM" id="SSF53927">
    <property type="entry name" value="Cytidine deaminase-like"/>
    <property type="match status" value="1"/>
</dbReference>
<dbReference type="InterPro" id="IPR028883">
    <property type="entry name" value="tRNA_aden_deaminase"/>
</dbReference>
<comment type="function">
    <text evidence="8">Catalyzes the deamination of adenosine to inosine at the wobble position 34 of tRNA(Arg2).</text>
</comment>
<evidence type="ECO:0000313" key="10">
    <source>
        <dbReference type="EMBL" id="RMI87871.1"/>
    </source>
</evidence>
<evidence type="ECO:0000259" key="9">
    <source>
        <dbReference type="PROSITE" id="PS51747"/>
    </source>
</evidence>
<evidence type="ECO:0000256" key="4">
    <source>
        <dbReference type="ARBA" id="ARBA00022723"/>
    </source>
</evidence>
<keyword evidence="4 8" id="KW-0479">Metal-binding</keyword>
<proteinExistence type="inferred from homology"/>
<dbReference type="CDD" id="cd01285">
    <property type="entry name" value="nucleoside_deaminase"/>
    <property type="match status" value="1"/>
</dbReference>
<dbReference type="Proteomes" id="UP000283896">
    <property type="component" value="Unassembled WGS sequence"/>
</dbReference>
<feature type="binding site" evidence="8">
    <location>
        <position position="88"/>
    </location>
    <ligand>
        <name>Zn(2+)</name>
        <dbReference type="ChEBI" id="CHEBI:29105"/>
        <note>catalytic</note>
    </ligand>
</feature>
<comment type="subunit">
    <text evidence="2 8">Homodimer.</text>
</comment>
<evidence type="ECO:0000256" key="3">
    <source>
        <dbReference type="ARBA" id="ARBA00022694"/>
    </source>
</evidence>
<dbReference type="InterPro" id="IPR002125">
    <property type="entry name" value="CMP_dCMP_dom"/>
</dbReference>
<dbReference type="InterPro" id="IPR016192">
    <property type="entry name" value="APOBEC/CMP_deaminase_Zn-bd"/>
</dbReference>
<evidence type="ECO:0000313" key="11">
    <source>
        <dbReference type="Proteomes" id="UP000283896"/>
    </source>
</evidence>
<accession>A0A421NV16</accession>
<dbReference type="EC" id="3.5.4.33" evidence="8"/>
<name>A0A421NV16_9MOLU</name>
<dbReference type="RefSeq" id="WP_122225550.1">
    <property type="nucleotide sequence ID" value="NC_022588.1"/>
</dbReference>
<comment type="cofactor">
    <cofactor evidence="8">
        <name>Zn(2+)</name>
        <dbReference type="ChEBI" id="CHEBI:29105"/>
    </cofactor>
    <text evidence="8">Binds 1 zinc ion per subunit.</text>
</comment>
<sequence>MTQNKDIFFMQAALKEAYKAYSKDEVPIGAVVVLNNKIIARAHNNRKEKNLFFGHAEFLALIKANKKLKNRRLNDVSVYVTLEPCLMCAGALIQAGVKYLYYGAPDYKTGCVDSLISSFKIALPHKVIAKSGFLAQESSDLLKTFFQQLRKKD</sequence>
<dbReference type="PANTHER" id="PTHR11079">
    <property type="entry name" value="CYTOSINE DEAMINASE FAMILY MEMBER"/>
    <property type="match status" value="1"/>
</dbReference>
<dbReference type="PROSITE" id="PS00903">
    <property type="entry name" value="CYT_DCMP_DEAMINASES_1"/>
    <property type="match status" value="1"/>
</dbReference>
<dbReference type="HAMAP" id="MF_00972">
    <property type="entry name" value="tRNA_aden_deaminase"/>
    <property type="match status" value="1"/>
</dbReference>
<evidence type="ECO:0000256" key="7">
    <source>
        <dbReference type="ARBA" id="ARBA00048045"/>
    </source>
</evidence>
<dbReference type="GO" id="GO:0002100">
    <property type="term" value="P:tRNA wobble adenosine to inosine editing"/>
    <property type="evidence" value="ECO:0007669"/>
    <property type="project" value="UniProtKB-UniRule"/>
</dbReference>
<organism evidence="10 11">
    <name type="scientific">Candidatus Phytoplasma solani</name>
    <dbReference type="NCBI Taxonomy" id="69896"/>
    <lineage>
        <taxon>Bacteria</taxon>
        <taxon>Bacillati</taxon>
        <taxon>Mycoplasmatota</taxon>
        <taxon>Mollicutes</taxon>
        <taxon>Acholeplasmatales</taxon>
        <taxon>Acholeplasmataceae</taxon>
        <taxon>Candidatus Phytoplasma</taxon>
        <taxon>16SrXII (Stolbur group)</taxon>
    </lineage>
</organism>
<comment type="caution">
    <text evidence="10">The sequence shown here is derived from an EMBL/GenBank/DDBJ whole genome shotgun (WGS) entry which is preliminary data.</text>
</comment>
<dbReference type="PANTHER" id="PTHR11079:SF202">
    <property type="entry name" value="TRNA-SPECIFIC ADENOSINE DEAMINASE"/>
    <property type="match status" value="1"/>
</dbReference>
<protein>
    <recommendedName>
        <fullName evidence="8">tRNA-specific adenosine deaminase</fullName>
        <ecNumber evidence="8">3.5.4.33</ecNumber>
    </recommendedName>
</protein>
<dbReference type="InterPro" id="IPR016193">
    <property type="entry name" value="Cytidine_deaminase-like"/>
</dbReference>
<dbReference type="STRING" id="69896.S284_04240"/>
<dbReference type="EMBL" id="MPBG01000007">
    <property type="protein sequence ID" value="RMI87871.1"/>
    <property type="molecule type" value="Genomic_DNA"/>
</dbReference>
<dbReference type="GO" id="GO:0052717">
    <property type="term" value="F:tRNA-specific adenosine-34 deaminase activity"/>
    <property type="evidence" value="ECO:0007669"/>
    <property type="project" value="UniProtKB-UniRule"/>
</dbReference>
<keyword evidence="11" id="KW-1185">Reference proteome</keyword>
<dbReference type="PROSITE" id="PS51747">
    <property type="entry name" value="CYT_DCMP_DEAMINASES_2"/>
    <property type="match status" value="1"/>
</dbReference>
<feature type="binding site" evidence="8">
    <location>
        <position position="85"/>
    </location>
    <ligand>
        <name>Zn(2+)</name>
        <dbReference type="ChEBI" id="CHEBI:29105"/>
        <note>catalytic</note>
    </ligand>
</feature>
<feature type="binding site" evidence="8">
    <location>
        <position position="55"/>
    </location>
    <ligand>
        <name>Zn(2+)</name>
        <dbReference type="ChEBI" id="CHEBI:29105"/>
        <note>catalytic</note>
    </ligand>
</feature>
<evidence type="ECO:0000256" key="2">
    <source>
        <dbReference type="ARBA" id="ARBA00011738"/>
    </source>
</evidence>
<evidence type="ECO:0000256" key="5">
    <source>
        <dbReference type="ARBA" id="ARBA00022801"/>
    </source>
</evidence>
<dbReference type="OrthoDB" id="9802676at2"/>
<feature type="domain" description="CMP/dCMP-type deaminase" evidence="9">
    <location>
        <begin position="4"/>
        <end position="113"/>
    </location>
</feature>
<keyword evidence="6 8" id="KW-0862">Zinc</keyword>
<keyword evidence="5 8" id="KW-0378">Hydrolase</keyword>
<feature type="active site" description="Proton donor" evidence="8">
    <location>
        <position position="57"/>
    </location>
</feature>
<comment type="catalytic activity">
    <reaction evidence="7 8">
        <text>adenosine(34) in tRNA + H2O + H(+) = inosine(34) in tRNA + NH4(+)</text>
        <dbReference type="Rhea" id="RHEA:43168"/>
        <dbReference type="Rhea" id="RHEA-COMP:10373"/>
        <dbReference type="Rhea" id="RHEA-COMP:10374"/>
        <dbReference type="ChEBI" id="CHEBI:15377"/>
        <dbReference type="ChEBI" id="CHEBI:15378"/>
        <dbReference type="ChEBI" id="CHEBI:28938"/>
        <dbReference type="ChEBI" id="CHEBI:74411"/>
        <dbReference type="ChEBI" id="CHEBI:82852"/>
        <dbReference type="EC" id="3.5.4.33"/>
    </reaction>
</comment>
<keyword evidence="3 8" id="KW-0819">tRNA processing</keyword>
<dbReference type="Gene3D" id="3.40.140.10">
    <property type="entry name" value="Cytidine Deaminase, domain 2"/>
    <property type="match status" value="1"/>
</dbReference>
<evidence type="ECO:0000256" key="8">
    <source>
        <dbReference type="HAMAP-Rule" id="MF_00972"/>
    </source>
</evidence>
<comment type="similarity">
    <text evidence="1">Belongs to the cytidine and deoxycytidylate deaminase family. ADAT2 subfamily.</text>
</comment>
<evidence type="ECO:0000256" key="1">
    <source>
        <dbReference type="ARBA" id="ARBA00010669"/>
    </source>
</evidence>
<reference evidence="11" key="1">
    <citation type="submission" date="2016-11" db="EMBL/GenBank/DDBJ databases">
        <title>Genome sequence of Candidatus Phytoplasma solani strain SA-1.</title>
        <authorList>
            <person name="Haryono M."/>
            <person name="Samarzija I."/>
            <person name="Seruga Music M."/>
            <person name="Hogenhout S."/>
            <person name="Kuo C.-H."/>
        </authorList>
    </citation>
    <scope>NUCLEOTIDE SEQUENCE [LARGE SCALE GENOMIC DNA]</scope>
    <source>
        <strain evidence="11">SA-1</strain>
    </source>
</reference>
<gene>
    <name evidence="8 10" type="primary">tadA</name>
    <name evidence="10" type="ORF">PSSA1_v1c4940</name>
</gene>
<evidence type="ECO:0000256" key="6">
    <source>
        <dbReference type="ARBA" id="ARBA00022833"/>
    </source>
</evidence>
<dbReference type="GO" id="GO:0008270">
    <property type="term" value="F:zinc ion binding"/>
    <property type="evidence" value="ECO:0007669"/>
    <property type="project" value="UniProtKB-UniRule"/>
</dbReference>